<dbReference type="AlphaFoldDB" id="A0A6B2H938"/>
<dbReference type="EMBL" id="JAAEAA010000009">
    <property type="protein sequence ID" value="NDK55992.1"/>
    <property type="molecule type" value="Genomic_DNA"/>
</dbReference>
<proteinExistence type="predicted"/>
<gene>
    <name evidence="2" type="ORF">GWO68_08695</name>
</gene>
<evidence type="ECO:0000313" key="2">
    <source>
        <dbReference type="EMBL" id="NDK55992.1"/>
    </source>
</evidence>
<dbReference type="Proteomes" id="UP000478546">
    <property type="component" value="Unassembled WGS sequence"/>
</dbReference>
<accession>A0A6B2H938</accession>
<dbReference type="RefSeq" id="WP_162346050.1">
    <property type="nucleotide sequence ID" value="NZ_JAAEAA010000009.1"/>
</dbReference>
<name>A0A6B2H938_9BACT</name>
<feature type="region of interest" description="Disordered" evidence="1">
    <location>
        <begin position="36"/>
        <end position="55"/>
    </location>
</feature>
<evidence type="ECO:0000256" key="1">
    <source>
        <dbReference type="SAM" id="MobiDB-lite"/>
    </source>
</evidence>
<organism evidence="2 3">
    <name type="scientific">Pontibacter fetidus</name>
    <dbReference type="NCBI Taxonomy" id="2700082"/>
    <lineage>
        <taxon>Bacteria</taxon>
        <taxon>Pseudomonadati</taxon>
        <taxon>Bacteroidota</taxon>
        <taxon>Cytophagia</taxon>
        <taxon>Cytophagales</taxon>
        <taxon>Hymenobacteraceae</taxon>
        <taxon>Pontibacter</taxon>
    </lineage>
</organism>
<keyword evidence="3" id="KW-1185">Reference proteome</keyword>
<reference evidence="2 3" key="1">
    <citation type="submission" date="2020-01" db="EMBL/GenBank/DDBJ databases">
        <authorList>
            <person name="Kim M.K."/>
        </authorList>
    </citation>
    <scope>NUCLEOTIDE SEQUENCE [LARGE SCALE GENOMIC DNA]</scope>
    <source>
        <strain evidence="2 3">BT213</strain>
    </source>
</reference>
<sequence length="55" mass="5963">MVEIIIAVILQVATIIGGVSTEKELADQKAKDEKAKKEMMIKTDGGTGNWETNSK</sequence>
<protein>
    <submittedName>
        <fullName evidence="2">Uncharacterized protein</fullName>
    </submittedName>
</protein>
<evidence type="ECO:0000313" key="3">
    <source>
        <dbReference type="Proteomes" id="UP000478546"/>
    </source>
</evidence>
<comment type="caution">
    <text evidence="2">The sequence shown here is derived from an EMBL/GenBank/DDBJ whole genome shotgun (WGS) entry which is preliminary data.</text>
</comment>